<dbReference type="GO" id="GO:0004674">
    <property type="term" value="F:protein serine/threonine kinase activity"/>
    <property type="evidence" value="ECO:0007669"/>
    <property type="project" value="TreeGrafter"/>
</dbReference>
<evidence type="ECO:0000256" key="1">
    <source>
        <dbReference type="PROSITE-ProRule" id="PRU10141"/>
    </source>
</evidence>
<comment type="caution">
    <text evidence="4">The sequence shown here is derived from an EMBL/GenBank/DDBJ whole genome shotgun (WGS) entry which is preliminary data.</text>
</comment>
<feature type="region of interest" description="Disordered" evidence="2">
    <location>
        <begin position="1"/>
        <end position="92"/>
    </location>
</feature>
<dbReference type="EMBL" id="BNCQ01000019">
    <property type="protein sequence ID" value="GIM05613.1"/>
    <property type="molecule type" value="Genomic_DNA"/>
</dbReference>
<dbReference type="SUPFAM" id="SSF56112">
    <property type="entry name" value="Protein kinase-like (PK-like)"/>
    <property type="match status" value="1"/>
</dbReference>
<dbReference type="AlphaFoldDB" id="A0A8J4LQY3"/>
<dbReference type="Pfam" id="PF07714">
    <property type="entry name" value="PK_Tyr_Ser-Thr"/>
    <property type="match status" value="1"/>
</dbReference>
<accession>A0A8J4LQY3</accession>
<dbReference type="InterPro" id="IPR000719">
    <property type="entry name" value="Prot_kinase_dom"/>
</dbReference>
<dbReference type="PROSITE" id="PS00107">
    <property type="entry name" value="PROTEIN_KINASE_ATP"/>
    <property type="match status" value="1"/>
</dbReference>
<dbReference type="InterPro" id="IPR001245">
    <property type="entry name" value="Ser-Thr/Tyr_kinase_cat_dom"/>
</dbReference>
<name>A0A8J4LQY3_9CHLO</name>
<feature type="compositionally biased region" description="Gly residues" evidence="2">
    <location>
        <begin position="1"/>
        <end position="13"/>
    </location>
</feature>
<dbReference type="Pfam" id="PF00069">
    <property type="entry name" value="Pkinase"/>
    <property type="match status" value="1"/>
</dbReference>
<dbReference type="PANTHER" id="PTHR44329:SF214">
    <property type="entry name" value="PROTEIN KINASE DOMAIN-CONTAINING PROTEIN"/>
    <property type="match status" value="1"/>
</dbReference>
<dbReference type="CDD" id="cd14014">
    <property type="entry name" value="STKc_PknB_like"/>
    <property type="match status" value="1"/>
</dbReference>
<dbReference type="InterPro" id="IPR017441">
    <property type="entry name" value="Protein_kinase_ATP_BS"/>
</dbReference>
<evidence type="ECO:0000256" key="2">
    <source>
        <dbReference type="SAM" id="MobiDB-lite"/>
    </source>
</evidence>
<evidence type="ECO:0000313" key="4">
    <source>
        <dbReference type="EMBL" id="GIM05613.1"/>
    </source>
</evidence>
<keyword evidence="1" id="KW-0547">Nucleotide-binding</keyword>
<dbReference type="PROSITE" id="PS50011">
    <property type="entry name" value="PROTEIN_KINASE_DOM"/>
    <property type="match status" value="1"/>
</dbReference>
<evidence type="ECO:0000259" key="3">
    <source>
        <dbReference type="PROSITE" id="PS50011"/>
    </source>
</evidence>
<sequence>DGVGVGVGVGGGSSDDNFLRRRPNGSSRTISHTRYGSSINSEDLSDDRCSSGFDDGSSHRQNIKYGNAEGGGVGGGGGRTSEDYNRQSVCDPGGELEPAASSIYGYGSNDGDGGSVAVSPGAVGLAAVTAALAELDGSIKRMAESEVKGALTPNSQRTIKNQHSINAPQLRLEGVLGCGSWGTVYQGTWKGLPVAVKTLVFSAAADDDGRRRAVREATLSASVCHPNIIAIYSAEVEPLPGCQWSSRPMGYPATALAAVGAGGGGDAAAGRLLDGFVPPSPAAAAAAATAMPSPLRTRRRRLSVGGIAAGSNSSGGADGGGSAIMDWRLYIIQEYADAGPLGELYGDLDLWPTPGAPDLPSVVALALGIASALSYLHSKRIIHGDLNPNNVLLKRDSREPSGLVVKVADFGLSVMLPKNRSHLSNLRVGTMFYVCPAVVKKAQVGPASDVFSLGVMLWELYHGRRAGIRTPQGPRYSSVFPAFPPSCPEAYRAVALHCLQRQPQNRPSAAQVEVRLQRLLEAVAAPAASTAAAAAAAAVATPPPAEA</sequence>
<dbReference type="Gene3D" id="1.10.510.10">
    <property type="entry name" value="Transferase(Phosphotransferase) domain 1"/>
    <property type="match status" value="1"/>
</dbReference>
<dbReference type="InterPro" id="IPR011009">
    <property type="entry name" value="Kinase-like_dom_sf"/>
</dbReference>
<reference evidence="4" key="1">
    <citation type="journal article" date="2021" name="Proc. Natl. Acad. Sci. U.S.A.">
        <title>Three genomes in the algal genus Volvox reveal the fate of a haploid sex-determining region after a transition to homothallism.</title>
        <authorList>
            <person name="Yamamoto K."/>
            <person name="Hamaji T."/>
            <person name="Kawai-Toyooka H."/>
            <person name="Matsuzaki R."/>
            <person name="Takahashi F."/>
            <person name="Nishimura Y."/>
            <person name="Kawachi M."/>
            <person name="Noguchi H."/>
            <person name="Minakuchi Y."/>
            <person name="Umen J.G."/>
            <person name="Toyoda A."/>
            <person name="Nozaki H."/>
        </authorList>
    </citation>
    <scope>NUCLEOTIDE SEQUENCE</scope>
    <source>
        <strain evidence="4">NIES-3785</strain>
    </source>
</reference>
<gene>
    <name evidence="4" type="ORF">Vretimale_10074</name>
</gene>
<dbReference type="GO" id="GO:0005524">
    <property type="term" value="F:ATP binding"/>
    <property type="evidence" value="ECO:0007669"/>
    <property type="project" value="UniProtKB-UniRule"/>
</dbReference>
<dbReference type="Proteomes" id="UP000722791">
    <property type="component" value="Unassembled WGS sequence"/>
</dbReference>
<feature type="binding site" evidence="1">
    <location>
        <position position="197"/>
    </location>
    <ligand>
        <name>ATP</name>
        <dbReference type="ChEBI" id="CHEBI:30616"/>
    </ligand>
</feature>
<keyword evidence="1" id="KW-0067">ATP-binding</keyword>
<feature type="compositionally biased region" description="Polar residues" evidence="2">
    <location>
        <begin position="24"/>
        <end position="42"/>
    </location>
</feature>
<dbReference type="Gene3D" id="3.30.200.20">
    <property type="entry name" value="Phosphorylase Kinase, domain 1"/>
    <property type="match status" value="1"/>
</dbReference>
<evidence type="ECO:0000313" key="5">
    <source>
        <dbReference type="Proteomes" id="UP000722791"/>
    </source>
</evidence>
<feature type="non-terminal residue" evidence="4">
    <location>
        <position position="547"/>
    </location>
</feature>
<feature type="compositionally biased region" description="Gly residues" evidence="2">
    <location>
        <begin position="68"/>
        <end position="79"/>
    </location>
</feature>
<dbReference type="PANTHER" id="PTHR44329">
    <property type="entry name" value="SERINE/THREONINE-PROTEIN KINASE TNNI3K-RELATED"/>
    <property type="match status" value="1"/>
</dbReference>
<organism evidence="4 5">
    <name type="scientific">Volvox reticuliferus</name>
    <dbReference type="NCBI Taxonomy" id="1737510"/>
    <lineage>
        <taxon>Eukaryota</taxon>
        <taxon>Viridiplantae</taxon>
        <taxon>Chlorophyta</taxon>
        <taxon>core chlorophytes</taxon>
        <taxon>Chlorophyceae</taxon>
        <taxon>CS clade</taxon>
        <taxon>Chlamydomonadales</taxon>
        <taxon>Volvocaceae</taxon>
        <taxon>Volvox</taxon>
    </lineage>
</organism>
<dbReference type="InterPro" id="IPR051681">
    <property type="entry name" value="Ser/Thr_Kinases-Pseudokinases"/>
</dbReference>
<feature type="domain" description="Protein kinase" evidence="3">
    <location>
        <begin position="170"/>
        <end position="520"/>
    </location>
</feature>
<proteinExistence type="predicted"/>
<protein>
    <recommendedName>
        <fullName evidence="3">Protein kinase domain-containing protein</fullName>
    </recommendedName>
</protein>